<dbReference type="Gene3D" id="1.10.443.10">
    <property type="entry name" value="Intergrase catalytic core"/>
    <property type="match status" value="1"/>
</dbReference>
<dbReference type="GO" id="GO:0015074">
    <property type="term" value="P:DNA integration"/>
    <property type="evidence" value="ECO:0007669"/>
    <property type="project" value="InterPro"/>
</dbReference>
<protein>
    <submittedName>
        <fullName evidence="4">Phage_integrase domain-containing protein</fullName>
    </submittedName>
</protein>
<proteinExistence type="predicted"/>
<evidence type="ECO:0000256" key="1">
    <source>
        <dbReference type="ARBA" id="ARBA00023172"/>
    </source>
</evidence>
<dbReference type="Pfam" id="PF00589">
    <property type="entry name" value="Phage_integrase"/>
    <property type="match status" value="1"/>
</dbReference>
<organism evidence="3 4">
    <name type="scientific">Strongyloides papillosus</name>
    <name type="common">Intestinal threadworm</name>
    <dbReference type="NCBI Taxonomy" id="174720"/>
    <lineage>
        <taxon>Eukaryota</taxon>
        <taxon>Metazoa</taxon>
        <taxon>Ecdysozoa</taxon>
        <taxon>Nematoda</taxon>
        <taxon>Chromadorea</taxon>
        <taxon>Rhabditida</taxon>
        <taxon>Tylenchina</taxon>
        <taxon>Panagrolaimomorpha</taxon>
        <taxon>Strongyloidoidea</taxon>
        <taxon>Strongyloididae</taxon>
        <taxon>Strongyloides</taxon>
    </lineage>
</organism>
<dbReference type="InterPro" id="IPR002104">
    <property type="entry name" value="Integrase_catalytic"/>
</dbReference>
<dbReference type="PROSITE" id="PS51898">
    <property type="entry name" value="TYR_RECOMBINASE"/>
    <property type="match status" value="1"/>
</dbReference>
<keyword evidence="3" id="KW-1185">Reference proteome</keyword>
<dbReference type="GO" id="GO:0003677">
    <property type="term" value="F:DNA binding"/>
    <property type="evidence" value="ECO:0007669"/>
    <property type="project" value="InterPro"/>
</dbReference>
<dbReference type="InterPro" id="IPR011010">
    <property type="entry name" value="DNA_brk_join_enz"/>
</dbReference>
<reference evidence="4" key="1">
    <citation type="submission" date="2017-02" db="UniProtKB">
        <authorList>
            <consortium name="WormBaseParasite"/>
        </authorList>
    </citation>
    <scope>IDENTIFICATION</scope>
</reference>
<dbReference type="WBParaSite" id="SPAL_0001094400.1">
    <property type="protein sequence ID" value="SPAL_0001094400.1"/>
    <property type="gene ID" value="SPAL_0001094400"/>
</dbReference>
<dbReference type="AlphaFoldDB" id="A0A0N5BYU6"/>
<name>A0A0N5BYU6_STREA</name>
<dbReference type="PANTHER" id="PTHR35617:SF3">
    <property type="entry name" value="CORE-BINDING (CB) DOMAIN-CONTAINING PROTEIN"/>
    <property type="match status" value="1"/>
</dbReference>
<evidence type="ECO:0000313" key="4">
    <source>
        <dbReference type="WBParaSite" id="SPAL_0001094400.1"/>
    </source>
</evidence>
<keyword evidence="1" id="KW-0233">DNA recombination</keyword>
<accession>A0A0N5BYU6</accession>
<dbReference type="PANTHER" id="PTHR35617">
    <property type="entry name" value="PHAGE_INTEGRASE DOMAIN-CONTAINING PROTEIN"/>
    <property type="match status" value="1"/>
</dbReference>
<dbReference type="Proteomes" id="UP000046392">
    <property type="component" value="Unplaced"/>
</dbReference>
<evidence type="ECO:0000259" key="2">
    <source>
        <dbReference type="PROSITE" id="PS51898"/>
    </source>
</evidence>
<dbReference type="STRING" id="174720.A0A0N5BYU6"/>
<dbReference type="InterPro" id="IPR013762">
    <property type="entry name" value="Integrase-like_cat_sf"/>
</dbReference>
<feature type="domain" description="Tyr recombinase" evidence="2">
    <location>
        <begin position="9"/>
        <end position="211"/>
    </location>
</feature>
<dbReference type="GO" id="GO:0006310">
    <property type="term" value="P:DNA recombination"/>
    <property type="evidence" value="ECO:0007669"/>
    <property type="project" value="UniProtKB-KW"/>
</dbReference>
<evidence type="ECO:0000313" key="3">
    <source>
        <dbReference type="Proteomes" id="UP000046392"/>
    </source>
</evidence>
<dbReference type="SUPFAM" id="SSF56349">
    <property type="entry name" value="DNA breaking-rejoining enzymes"/>
    <property type="match status" value="1"/>
</dbReference>
<sequence>MGIKKTVKVSPKHVQLFDVQPILQYLHSVSPDDGLYVYGRKTLFLLMISTGGRISEFDRIRIRNLQFIENYVRVNLDLPTKTSRSLSFEIKAFDDTRLCPVFTLKQYIGLTKQFRNSHDEKFLFLKNTGDHSSATKSTLATWIKLICLEAGIQPINSHVIRKTVTSTMFFNGLSLQELCSRIRWKSNSTFLRFYNQDMLNFSEVMLSQSSKEDRM</sequence>